<keyword evidence="2" id="KW-1185">Reference proteome</keyword>
<organism evidence="1 2">
    <name type="scientific">Salsuginibacillus halophilus</name>
    <dbReference type="NCBI Taxonomy" id="517424"/>
    <lineage>
        <taxon>Bacteria</taxon>
        <taxon>Bacillati</taxon>
        <taxon>Bacillota</taxon>
        <taxon>Bacilli</taxon>
        <taxon>Bacillales</taxon>
        <taxon>Bacillaceae</taxon>
        <taxon>Salsuginibacillus</taxon>
    </lineage>
</organism>
<evidence type="ECO:0000313" key="2">
    <source>
        <dbReference type="Proteomes" id="UP000242310"/>
    </source>
</evidence>
<sequence>MRTYREQQAVEYEDMAVQYDKLVQSLNARSAFLANETRFTHLRLYKEQVEQIEEIQAYFRNVGMSESDMTTEAVLTMALKEFYEFVQSLRTES</sequence>
<evidence type="ECO:0000313" key="1">
    <source>
        <dbReference type="EMBL" id="PSL50928.1"/>
    </source>
</evidence>
<dbReference type="Proteomes" id="UP000242310">
    <property type="component" value="Unassembled WGS sequence"/>
</dbReference>
<comment type="caution">
    <text evidence="1">The sequence shown here is derived from an EMBL/GenBank/DDBJ whole genome shotgun (WGS) entry which is preliminary data.</text>
</comment>
<gene>
    <name evidence="1" type="ORF">B0H94_102205</name>
</gene>
<proteinExistence type="predicted"/>
<dbReference type="OrthoDB" id="2972485at2"/>
<name>A0A2P8HXI8_9BACI</name>
<dbReference type="EMBL" id="PYAV01000002">
    <property type="protein sequence ID" value="PSL50928.1"/>
    <property type="molecule type" value="Genomic_DNA"/>
</dbReference>
<dbReference type="AlphaFoldDB" id="A0A2P8HXI8"/>
<protein>
    <submittedName>
        <fullName evidence="1">Uncharacterized protein</fullName>
    </submittedName>
</protein>
<dbReference type="RefSeq" id="WP_106587644.1">
    <property type="nucleotide sequence ID" value="NZ_PYAV01000002.1"/>
</dbReference>
<accession>A0A2P8HXI8</accession>
<reference evidence="1 2" key="1">
    <citation type="submission" date="2018-03" db="EMBL/GenBank/DDBJ databases">
        <title>Genomic Encyclopedia of Type Strains, Phase III (KMG-III): the genomes of soil and plant-associated and newly described type strains.</title>
        <authorList>
            <person name="Whitman W."/>
        </authorList>
    </citation>
    <scope>NUCLEOTIDE SEQUENCE [LARGE SCALE GENOMIC DNA]</scope>
    <source>
        <strain evidence="1 2">CGMCC 1.07653</strain>
    </source>
</reference>